<feature type="region of interest" description="Disordered" evidence="1">
    <location>
        <begin position="155"/>
        <end position="175"/>
    </location>
</feature>
<feature type="compositionally biased region" description="Low complexity" evidence="1">
    <location>
        <begin position="164"/>
        <end position="175"/>
    </location>
</feature>
<dbReference type="OrthoDB" id="25179at2759"/>
<evidence type="ECO:0000313" key="3">
    <source>
        <dbReference type="Proteomes" id="UP000616769"/>
    </source>
</evidence>
<proteinExistence type="predicted"/>
<comment type="caution">
    <text evidence="2">The sequence shown here is derived from an EMBL/GenBank/DDBJ whole genome shotgun (WGS) entry which is preliminary data.</text>
</comment>
<organism evidence="2 3">
    <name type="scientific">Sarcoptes scabiei</name>
    <name type="common">Itch mite</name>
    <name type="synonym">Acarus scabiei</name>
    <dbReference type="NCBI Taxonomy" id="52283"/>
    <lineage>
        <taxon>Eukaryota</taxon>
        <taxon>Metazoa</taxon>
        <taxon>Ecdysozoa</taxon>
        <taxon>Arthropoda</taxon>
        <taxon>Chelicerata</taxon>
        <taxon>Arachnida</taxon>
        <taxon>Acari</taxon>
        <taxon>Acariformes</taxon>
        <taxon>Sarcoptiformes</taxon>
        <taxon>Astigmata</taxon>
        <taxon>Psoroptidia</taxon>
        <taxon>Sarcoptoidea</taxon>
        <taxon>Sarcoptidae</taxon>
        <taxon>Sarcoptinae</taxon>
        <taxon>Sarcoptes</taxon>
    </lineage>
</organism>
<evidence type="ECO:0000313" key="2">
    <source>
        <dbReference type="EMBL" id="KPM05478.1"/>
    </source>
</evidence>
<gene>
    <name evidence="2" type="ORF">QR98_0039420</name>
</gene>
<dbReference type="VEuPathDB" id="VectorBase:SSCA001878"/>
<name>A0A132A3A1_SARSC</name>
<protein>
    <submittedName>
        <fullName evidence="2">Uncharacterized protein</fullName>
    </submittedName>
</protein>
<sequence length="264" mass="29466">MEEEMRKCYEDYLQNNSQLVELILRENNRENNCLLFDDSLIDREHRRQQPIQLSNTLRRRSITPPPEYCRLDSTSLNHLQAMNQGSTSTILSSISSGSSTSTGFSSMTSASIESGGGSSSSASSSMFRAHRFIPNIISHQAQKMAQAFELKKFRSNNSQKKENSNSLHSHGSDSSTMLKDKLLKEKIPILFGLIGSGPIGTVSSYESGLKRSESANNIHKINSNVLLPDDCYDVLLNSNPTKKIISKHRKHSINDELTSINQID</sequence>
<reference evidence="2 3" key="1">
    <citation type="journal article" date="2015" name="Parasit. Vectors">
        <title>Draft genome of the scabies mite.</title>
        <authorList>
            <person name="Rider S.D.Jr."/>
            <person name="Morgan M.S."/>
            <person name="Arlian L.G."/>
        </authorList>
    </citation>
    <scope>NUCLEOTIDE SEQUENCE [LARGE SCALE GENOMIC DNA]</scope>
    <source>
        <strain evidence="2">Arlian Lab</strain>
    </source>
</reference>
<evidence type="ECO:0000256" key="1">
    <source>
        <dbReference type="SAM" id="MobiDB-lite"/>
    </source>
</evidence>
<dbReference type="Proteomes" id="UP000616769">
    <property type="component" value="Unassembled WGS sequence"/>
</dbReference>
<feature type="region of interest" description="Disordered" evidence="1">
    <location>
        <begin position="102"/>
        <end position="123"/>
    </location>
</feature>
<dbReference type="AlphaFoldDB" id="A0A132A3A1"/>
<accession>A0A132A3A1</accession>
<dbReference type="EMBL" id="JXLN01010303">
    <property type="protein sequence ID" value="KPM05478.1"/>
    <property type="molecule type" value="Genomic_DNA"/>
</dbReference>